<name>A0A839VB23_9GAMM</name>
<sequence>MDNTFSRLPVAMLIASTTLIVSQAWGSGYQIREQSARALGNAWAGAAAAAEDAGFMTYNPAAIGQLDGTQAMAGLAYLDATFKLHDGRAAAVTPMGAVSYGSSASGEGGESAWVPSLAAKTRLGDALDLGLAIHAPYGLSTEYDADWIGRYHAIETELEVLELQPTLNYRATDRLNLAVGLRAQYADATLSNAVDLGALGAGAGQLPPSAIGNADGKAEVTGDDWGYGYTLGVLFQATERTRLGLGYRSKIDLTLEGEVDFSADNAVGQQVLAGAQAGGQLRDGGGKADLTIPANLNLGVYHQLSDRLALMANAEWTEWSHFDELVVEFDDGTESRTTENWDNTWAISVGASYAVNRQWLLRAGLGVDETPVPSAEFRTPRVPDADRRWAALGATWMPNAHLGVTAGYLRVFGDDVEIDQDATPTNENARRGSLSGDYEVAADVFALSVDYRF</sequence>
<organism evidence="8 9">
    <name type="scientific">Halomonas cerina</name>
    <dbReference type="NCBI Taxonomy" id="447424"/>
    <lineage>
        <taxon>Bacteria</taxon>
        <taxon>Pseudomonadati</taxon>
        <taxon>Pseudomonadota</taxon>
        <taxon>Gammaproteobacteria</taxon>
        <taxon>Oceanospirillales</taxon>
        <taxon>Halomonadaceae</taxon>
        <taxon>Halomonas</taxon>
    </lineage>
</organism>
<evidence type="ECO:0000256" key="3">
    <source>
        <dbReference type="ARBA" id="ARBA00022452"/>
    </source>
</evidence>
<evidence type="ECO:0000256" key="4">
    <source>
        <dbReference type="ARBA" id="ARBA00022692"/>
    </source>
</evidence>
<comment type="similarity">
    <text evidence="2">Belongs to the OmpP1/FadL family.</text>
</comment>
<dbReference type="SUPFAM" id="SSF56935">
    <property type="entry name" value="Porins"/>
    <property type="match status" value="1"/>
</dbReference>
<evidence type="ECO:0000256" key="2">
    <source>
        <dbReference type="ARBA" id="ARBA00008163"/>
    </source>
</evidence>
<evidence type="ECO:0000256" key="7">
    <source>
        <dbReference type="ARBA" id="ARBA00023237"/>
    </source>
</evidence>
<protein>
    <submittedName>
        <fullName evidence="8">Long-chain fatty acid transport protein</fullName>
    </submittedName>
</protein>
<dbReference type="RefSeq" id="WP_183325968.1">
    <property type="nucleotide sequence ID" value="NZ_JACHXP010000011.1"/>
</dbReference>
<dbReference type="AlphaFoldDB" id="A0A839VB23"/>
<dbReference type="Gene3D" id="2.40.160.60">
    <property type="entry name" value="Outer membrane protein transport protein (OMPP1/FadL/TodX)"/>
    <property type="match status" value="1"/>
</dbReference>
<evidence type="ECO:0000256" key="1">
    <source>
        <dbReference type="ARBA" id="ARBA00004571"/>
    </source>
</evidence>
<keyword evidence="6" id="KW-0472">Membrane</keyword>
<keyword evidence="7" id="KW-0998">Cell outer membrane</keyword>
<dbReference type="GO" id="GO:0009279">
    <property type="term" value="C:cell outer membrane"/>
    <property type="evidence" value="ECO:0007669"/>
    <property type="project" value="UniProtKB-SubCell"/>
</dbReference>
<dbReference type="PANTHER" id="PTHR35093:SF3">
    <property type="entry name" value="LONG-CHAIN FATTY ACID TRANSPORT PROTEIN"/>
    <property type="match status" value="1"/>
</dbReference>
<evidence type="ECO:0000313" key="8">
    <source>
        <dbReference type="EMBL" id="MBB3191185.1"/>
    </source>
</evidence>
<gene>
    <name evidence="8" type="ORF">FHR94_002432</name>
</gene>
<keyword evidence="3" id="KW-1134">Transmembrane beta strand</keyword>
<dbReference type="Pfam" id="PF03349">
    <property type="entry name" value="Toluene_X"/>
    <property type="match status" value="1"/>
</dbReference>
<proteinExistence type="inferred from homology"/>
<comment type="caution">
    <text evidence="8">The sequence shown here is derived from an EMBL/GenBank/DDBJ whole genome shotgun (WGS) entry which is preliminary data.</text>
</comment>
<dbReference type="PANTHER" id="PTHR35093">
    <property type="entry name" value="OUTER MEMBRANE PROTEIN NMB0088-RELATED"/>
    <property type="match status" value="1"/>
</dbReference>
<keyword evidence="4" id="KW-0812">Transmembrane</keyword>
<reference evidence="8 9" key="1">
    <citation type="submission" date="2020-08" db="EMBL/GenBank/DDBJ databases">
        <title>Genomic Encyclopedia of Type Strains, Phase III (KMG-III): the genomes of soil and plant-associated and newly described type strains.</title>
        <authorList>
            <person name="Whitman W."/>
        </authorList>
    </citation>
    <scope>NUCLEOTIDE SEQUENCE [LARGE SCALE GENOMIC DNA]</scope>
    <source>
        <strain evidence="8 9">CECT 7282</strain>
    </source>
</reference>
<keyword evidence="5" id="KW-0732">Signal</keyword>
<accession>A0A839VB23</accession>
<comment type="subcellular location">
    <subcellularLocation>
        <location evidence="1">Cell outer membrane</location>
        <topology evidence="1">Multi-pass membrane protein</topology>
    </subcellularLocation>
</comment>
<evidence type="ECO:0000256" key="5">
    <source>
        <dbReference type="ARBA" id="ARBA00022729"/>
    </source>
</evidence>
<dbReference type="GO" id="GO:0015483">
    <property type="term" value="F:long-chain fatty acid transporting porin activity"/>
    <property type="evidence" value="ECO:0007669"/>
    <property type="project" value="TreeGrafter"/>
</dbReference>
<dbReference type="InterPro" id="IPR005017">
    <property type="entry name" value="OMPP1/FadL/TodX"/>
</dbReference>
<evidence type="ECO:0000313" key="9">
    <source>
        <dbReference type="Proteomes" id="UP000547614"/>
    </source>
</evidence>
<dbReference type="EMBL" id="JACHXP010000011">
    <property type="protein sequence ID" value="MBB3191185.1"/>
    <property type="molecule type" value="Genomic_DNA"/>
</dbReference>
<evidence type="ECO:0000256" key="6">
    <source>
        <dbReference type="ARBA" id="ARBA00023136"/>
    </source>
</evidence>
<keyword evidence="9" id="KW-1185">Reference proteome</keyword>
<dbReference type="Proteomes" id="UP000547614">
    <property type="component" value="Unassembled WGS sequence"/>
</dbReference>